<evidence type="ECO:0000313" key="2">
    <source>
        <dbReference type="EMBL" id="PJC52449.1"/>
    </source>
</evidence>
<keyword evidence="1" id="KW-1133">Transmembrane helix</keyword>
<dbReference type="SUPFAM" id="SSF82171">
    <property type="entry name" value="DPP6 N-terminal domain-like"/>
    <property type="match status" value="1"/>
</dbReference>
<evidence type="ECO:0000256" key="1">
    <source>
        <dbReference type="SAM" id="Phobius"/>
    </source>
</evidence>
<reference evidence="3" key="1">
    <citation type="submission" date="2017-09" db="EMBL/GenBank/DDBJ databases">
        <title>Depth-based differentiation of microbial function through sediment-hosted aquifers and enrichment of novel symbionts in the deep terrestrial subsurface.</title>
        <authorList>
            <person name="Probst A.J."/>
            <person name="Ladd B."/>
            <person name="Jarett J.K."/>
            <person name="Geller-Mcgrath D.E."/>
            <person name="Sieber C.M.K."/>
            <person name="Emerson J.B."/>
            <person name="Anantharaman K."/>
            <person name="Thomas B.C."/>
            <person name="Malmstrom R."/>
            <person name="Stieglmeier M."/>
            <person name="Klingl A."/>
            <person name="Woyke T."/>
            <person name="Ryan C.M."/>
            <person name="Banfield J.F."/>
        </authorList>
    </citation>
    <scope>NUCLEOTIDE SEQUENCE [LARGE SCALE GENOMIC DNA]</scope>
</reference>
<evidence type="ECO:0008006" key="4">
    <source>
        <dbReference type="Google" id="ProtNLM"/>
    </source>
</evidence>
<dbReference type="AlphaFoldDB" id="A0A2M8F9V4"/>
<comment type="caution">
    <text evidence="2">The sequence shown here is derived from an EMBL/GenBank/DDBJ whole genome shotgun (WGS) entry which is preliminary data.</text>
</comment>
<protein>
    <recommendedName>
        <fullName evidence="4">PEGA domain-containing protein</fullName>
    </recommendedName>
</protein>
<evidence type="ECO:0000313" key="3">
    <source>
        <dbReference type="Proteomes" id="UP000231456"/>
    </source>
</evidence>
<keyword evidence="1" id="KW-0472">Membrane</keyword>
<accession>A0A2M8F9V4</accession>
<sequence length="448" mass="51350">MWYPNIVLTRKVRVSIMIFLISCFFIISPLVILYTAGYRYDKSTHKIKETGVITIDIAPRDAVVSLNDVVIDQRIPIHLQNRAPGFYKLHIFREGYLPWSMPIEVASKQTTYITDSALYKDVLPTFEYTTPENQIETHVSPDAQYVATIVQDEGAFREILLYDIEKNTEQVVWRGTSELPLGLSWSPYAPIFSFFIARQTGNLVQMIDARTPADATTYTLTNATSTEIQWSETRRDTMYLLDENQLFAMSGGSTNLLEQVTSTYHWYIDGAQDIWTLDDTTHALYKNSILVQSFSTMPATYSILGITGRYALIQTDQMDFRMLWLDSGESTTLNATHAFRIKDPAEPAGWIVWSPWEVFSIDDNGSQTLITRTNKALFDVTWSSLHKSLLFVFEGGIIVGFHPQYRTSQELFHYQHAWVNSISIDDTSSFIIFESSLNDKRGIYKREL</sequence>
<gene>
    <name evidence="2" type="ORF">CO030_02880</name>
</gene>
<dbReference type="EMBL" id="PFRH01000094">
    <property type="protein sequence ID" value="PJC52449.1"/>
    <property type="molecule type" value="Genomic_DNA"/>
</dbReference>
<organism evidence="2 3">
    <name type="scientific">Candidatus Magasanikbacteria bacterium CG_4_9_14_0_2_um_filter_42_11</name>
    <dbReference type="NCBI Taxonomy" id="1974643"/>
    <lineage>
        <taxon>Bacteria</taxon>
        <taxon>Candidatus Magasanikiibacteriota</taxon>
    </lineage>
</organism>
<proteinExistence type="predicted"/>
<name>A0A2M8F9V4_9BACT</name>
<dbReference type="Proteomes" id="UP000231456">
    <property type="component" value="Unassembled WGS sequence"/>
</dbReference>
<keyword evidence="1" id="KW-0812">Transmembrane</keyword>
<feature type="transmembrane region" description="Helical" evidence="1">
    <location>
        <begin position="12"/>
        <end position="36"/>
    </location>
</feature>